<dbReference type="GeneID" id="119722756"/>
<feature type="domain" description="Kazal-like" evidence="10">
    <location>
        <begin position="519"/>
        <end position="580"/>
    </location>
</feature>
<evidence type="ECO:0000256" key="4">
    <source>
        <dbReference type="ARBA" id="ARBA00022692"/>
    </source>
</evidence>
<feature type="transmembrane region" description="Helical" evidence="8">
    <location>
        <begin position="621"/>
        <end position="639"/>
    </location>
</feature>
<organism evidence="11 12">
    <name type="scientific">Patiria miniata</name>
    <name type="common">Bat star</name>
    <name type="synonym">Asterina miniata</name>
    <dbReference type="NCBI Taxonomy" id="46514"/>
    <lineage>
        <taxon>Eukaryota</taxon>
        <taxon>Metazoa</taxon>
        <taxon>Echinodermata</taxon>
        <taxon>Eleutherozoa</taxon>
        <taxon>Asterozoa</taxon>
        <taxon>Asteroidea</taxon>
        <taxon>Valvatacea</taxon>
        <taxon>Valvatida</taxon>
        <taxon>Asterinidae</taxon>
        <taxon>Patiria</taxon>
    </lineage>
</organism>
<dbReference type="InterPro" id="IPR004156">
    <property type="entry name" value="OATP"/>
</dbReference>
<feature type="compositionally biased region" description="Polar residues" evidence="9">
    <location>
        <begin position="749"/>
        <end position="759"/>
    </location>
</feature>
<keyword evidence="6 8" id="KW-0472">Membrane</keyword>
<dbReference type="PANTHER" id="PTHR11388:SF142">
    <property type="entry name" value="SOLUTE CARRIER ORGANIC ANION TRANSPORTER FAMILY MEMBER 5A1"/>
    <property type="match status" value="1"/>
</dbReference>
<feature type="transmembrane region" description="Helical" evidence="8">
    <location>
        <begin position="150"/>
        <end position="168"/>
    </location>
</feature>
<dbReference type="OrthoDB" id="5062115at2759"/>
<name>A0A913ZD59_PATMI</name>
<dbReference type="Pfam" id="PF03137">
    <property type="entry name" value="OATP"/>
    <property type="match status" value="1"/>
</dbReference>
<dbReference type="GO" id="GO:0043252">
    <property type="term" value="P:sodium-independent organic anion transport"/>
    <property type="evidence" value="ECO:0007669"/>
    <property type="project" value="TreeGrafter"/>
</dbReference>
<feature type="transmembrane region" description="Helical" evidence="8">
    <location>
        <begin position="713"/>
        <end position="735"/>
    </location>
</feature>
<dbReference type="AlphaFoldDB" id="A0A913ZD59"/>
<feature type="transmembrane region" description="Helical" evidence="8">
    <location>
        <begin position="249"/>
        <end position="274"/>
    </location>
</feature>
<evidence type="ECO:0000256" key="5">
    <source>
        <dbReference type="ARBA" id="ARBA00022989"/>
    </source>
</evidence>
<reference evidence="11" key="1">
    <citation type="submission" date="2022-11" db="UniProtKB">
        <authorList>
            <consortium name="EnsemblMetazoa"/>
        </authorList>
    </citation>
    <scope>IDENTIFICATION</scope>
</reference>
<feature type="region of interest" description="Disordered" evidence="9">
    <location>
        <begin position="23"/>
        <end position="79"/>
    </location>
</feature>
<feature type="region of interest" description="Disordered" evidence="9">
    <location>
        <begin position="749"/>
        <end position="796"/>
    </location>
</feature>
<feature type="compositionally biased region" description="Basic and acidic residues" evidence="9">
    <location>
        <begin position="768"/>
        <end position="781"/>
    </location>
</feature>
<dbReference type="SUPFAM" id="SSF103473">
    <property type="entry name" value="MFS general substrate transporter"/>
    <property type="match status" value="1"/>
</dbReference>
<feature type="transmembrane region" description="Helical" evidence="8">
    <location>
        <begin position="330"/>
        <end position="355"/>
    </location>
</feature>
<comment type="subcellular location">
    <subcellularLocation>
        <location evidence="1 8">Cell membrane</location>
        <topology evidence="1 8">Multi-pass membrane protein</topology>
    </subcellularLocation>
</comment>
<evidence type="ECO:0000256" key="1">
    <source>
        <dbReference type="ARBA" id="ARBA00004651"/>
    </source>
</evidence>
<feature type="transmembrane region" description="Helical" evidence="8">
    <location>
        <begin position="399"/>
        <end position="418"/>
    </location>
</feature>
<evidence type="ECO:0000256" key="3">
    <source>
        <dbReference type="ARBA" id="ARBA00022475"/>
    </source>
</evidence>
<dbReference type="InterPro" id="IPR002350">
    <property type="entry name" value="Kazal_dom"/>
</dbReference>
<keyword evidence="8" id="KW-0813">Transport</keyword>
<keyword evidence="7" id="KW-1015">Disulfide bond</keyword>
<feature type="transmembrane region" description="Helical" evidence="8">
    <location>
        <begin position="438"/>
        <end position="458"/>
    </location>
</feature>
<keyword evidence="4 8" id="KW-0812">Transmembrane</keyword>
<dbReference type="RefSeq" id="XP_038048986.1">
    <property type="nucleotide sequence ID" value="XM_038193058.1"/>
</dbReference>
<evidence type="ECO:0000313" key="12">
    <source>
        <dbReference type="Proteomes" id="UP000887568"/>
    </source>
</evidence>
<evidence type="ECO:0000259" key="10">
    <source>
        <dbReference type="PROSITE" id="PS51465"/>
    </source>
</evidence>
<feature type="transmembrane region" description="Helical" evidence="8">
    <location>
        <begin position="659"/>
        <end position="680"/>
    </location>
</feature>
<dbReference type="Gene3D" id="1.20.1250.20">
    <property type="entry name" value="MFS general substrate transporter like domains"/>
    <property type="match status" value="1"/>
</dbReference>
<dbReference type="EnsemblMetazoa" id="XM_038193058.1">
    <property type="protein sequence ID" value="XP_038048986.1"/>
    <property type="gene ID" value="LOC119722756"/>
</dbReference>
<dbReference type="GO" id="GO:0015347">
    <property type="term" value="F:sodium-independent organic anion transmembrane transporter activity"/>
    <property type="evidence" value="ECO:0007669"/>
    <property type="project" value="TreeGrafter"/>
</dbReference>
<sequence length="796" mass="86315">MADYSNDIVSGFTNEGFMDDVPILASSQHSPATPDEELGVSNGGLPNHKPPCPAGDHVSAANPQPSRSEQGCFKGQQAVDTSDEDDSLPGSCGYCCWVPACLQKVASGRYFVLFLSLLSLTEAGLTVGYISSMVTSFELQFRFSSTLTGFVVSCYDIGTLVVILTSYFGGRAAANRPKWIAWSAWAMALGSSIVTLPHFLKKYQPNGNDTVADLCHPSTSVDSAQINFVWDELEPACFPDSFSTIESSALIFLIPGMLLVGAGSTATLTLGATYIDDYVRKKEAPIMLAIVFSTTVIGPALGFLIGSFFLKHYVDFDKQLPPISSSSPRWVGAWWLGFFFFAGAILIMAVPVYAFPAKLKKLAEDDDDEDDDANVRMAFSDVSLKKIPFAIWGLLKNPVYMMVNVAAAAEFSIITGFVRFAPKFVQSQFQVKASMANLITGTLIPMGALGVILGGVILHRVKTNLMGSVNVMCASTIIAGLLYGLIFIPGPCPNFKMAGVTTPYQANDSNWHRPNPYNVSLVSPCNAACGCNPSRYSPVCNHKANVSYFSPCYAGCAINISMSTDDDLDAFEYFNCTCIEDYDAGDSQQLAGLVESDDGNNPTPPTHRSEVVSDLCSSQCWKLVPFLALLLLVVFVSSIEQMPALMTLLRCVKKEERPFALGLQFVILRLFGFIPSPIYYGAVIDSTCILWQKECGDDGACLQYDNSGFYYRYLGLSTLLKSVSVVMAVLIWFLVRRMHHRGGAVMTRLPSTHSVSNGDSGVGASDSVESRRNDRLSDDISAHSGIRYTDGAPKKT</sequence>
<dbReference type="NCBIfam" id="TIGR00805">
    <property type="entry name" value="oat"/>
    <property type="match status" value="1"/>
</dbReference>
<comment type="similarity">
    <text evidence="2 8">Belongs to the organo anion transporter (TC 2.A.60) family.</text>
</comment>
<evidence type="ECO:0000256" key="8">
    <source>
        <dbReference type="RuleBase" id="RU362056"/>
    </source>
</evidence>
<feature type="transmembrane region" description="Helical" evidence="8">
    <location>
        <begin position="110"/>
        <end position="130"/>
    </location>
</feature>
<accession>A0A913ZD59</accession>
<evidence type="ECO:0000256" key="9">
    <source>
        <dbReference type="SAM" id="MobiDB-lite"/>
    </source>
</evidence>
<proteinExistence type="inferred from homology"/>
<keyword evidence="8" id="KW-0406">Ion transport</keyword>
<evidence type="ECO:0000256" key="2">
    <source>
        <dbReference type="ARBA" id="ARBA00009657"/>
    </source>
</evidence>
<dbReference type="OMA" id="CMELIIV"/>
<feature type="transmembrane region" description="Helical" evidence="8">
    <location>
        <begin position="286"/>
        <end position="310"/>
    </location>
</feature>
<dbReference type="PROSITE" id="PS51465">
    <property type="entry name" value="KAZAL_2"/>
    <property type="match status" value="1"/>
</dbReference>
<dbReference type="PANTHER" id="PTHR11388">
    <property type="entry name" value="ORGANIC ANION TRANSPORTER"/>
    <property type="match status" value="1"/>
</dbReference>
<dbReference type="GO" id="GO:0006811">
    <property type="term" value="P:monoatomic ion transport"/>
    <property type="evidence" value="ECO:0007669"/>
    <property type="project" value="UniProtKB-KW"/>
</dbReference>
<dbReference type="InterPro" id="IPR036259">
    <property type="entry name" value="MFS_trans_sf"/>
</dbReference>
<dbReference type="Proteomes" id="UP000887568">
    <property type="component" value="Unplaced"/>
</dbReference>
<evidence type="ECO:0000256" key="7">
    <source>
        <dbReference type="ARBA" id="ARBA00023157"/>
    </source>
</evidence>
<protein>
    <recommendedName>
        <fullName evidence="8">Solute carrier organic anion transporter family member</fullName>
    </recommendedName>
</protein>
<feature type="transmembrane region" description="Helical" evidence="8">
    <location>
        <begin position="180"/>
        <end position="200"/>
    </location>
</feature>
<evidence type="ECO:0000313" key="11">
    <source>
        <dbReference type="EnsemblMetazoa" id="XP_038048986.1"/>
    </source>
</evidence>
<feature type="transmembrane region" description="Helical" evidence="8">
    <location>
        <begin position="465"/>
        <end position="488"/>
    </location>
</feature>
<dbReference type="CDD" id="cd17336">
    <property type="entry name" value="MFS_SLCO_OATP"/>
    <property type="match status" value="1"/>
</dbReference>
<keyword evidence="5 8" id="KW-1133">Transmembrane helix</keyword>
<keyword evidence="3" id="KW-1003">Cell membrane</keyword>
<keyword evidence="12" id="KW-1185">Reference proteome</keyword>
<evidence type="ECO:0000256" key="6">
    <source>
        <dbReference type="ARBA" id="ARBA00023136"/>
    </source>
</evidence>
<dbReference type="GO" id="GO:0016323">
    <property type="term" value="C:basolateral plasma membrane"/>
    <property type="evidence" value="ECO:0007669"/>
    <property type="project" value="TreeGrafter"/>
</dbReference>